<dbReference type="Gene3D" id="1.20.920.10">
    <property type="entry name" value="Bromodomain-like"/>
    <property type="match status" value="1"/>
</dbReference>
<evidence type="ECO:0000256" key="16">
    <source>
        <dbReference type="ARBA" id="ARBA00071661"/>
    </source>
</evidence>
<dbReference type="SMART" id="SM00542">
    <property type="entry name" value="FYRC"/>
    <property type="match status" value="1"/>
</dbReference>
<feature type="compositionally biased region" description="Polar residues" evidence="18">
    <location>
        <begin position="1762"/>
        <end position="1781"/>
    </location>
</feature>
<dbReference type="CDD" id="cd19170">
    <property type="entry name" value="SET_KMT2A_2B"/>
    <property type="match status" value="1"/>
</dbReference>
<dbReference type="SMART" id="SM00317">
    <property type="entry name" value="SET"/>
    <property type="match status" value="1"/>
</dbReference>
<feature type="compositionally biased region" description="Basic and acidic residues" evidence="18">
    <location>
        <begin position="993"/>
        <end position="1003"/>
    </location>
</feature>
<feature type="region of interest" description="Disordered" evidence="18">
    <location>
        <begin position="1890"/>
        <end position="1978"/>
    </location>
</feature>
<feature type="compositionally biased region" description="Basic and acidic residues" evidence="18">
    <location>
        <begin position="1916"/>
        <end position="1927"/>
    </location>
</feature>
<feature type="compositionally biased region" description="Basic and acidic residues" evidence="18">
    <location>
        <begin position="637"/>
        <end position="649"/>
    </location>
</feature>
<dbReference type="GO" id="GO:0003700">
    <property type="term" value="F:DNA-binding transcription factor activity"/>
    <property type="evidence" value="ECO:0007669"/>
    <property type="project" value="InterPro"/>
</dbReference>
<feature type="compositionally biased region" description="Basic and acidic residues" evidence="18">
    <location>
        <begin position="1943"/>
        <end position="1960"/>
    </location>
</feature>
<dbReference type="GO" id="GO:0005700">
    <property type="term" value="C:polytene chromosome"/>
    <property type="evidence" value="ECO:0007669"/>
    <property type="project" value="UniProtKB-ARBA"/>
</dbReference>
<dbReference type="InterPro" id="IPR034732">
    <property type="entry name" value="EPHD"/>
</dbReference>
<keyword evidence="6" id="KW-0479">Metal-binding</keyword>
<dbReference type="InterPro" id="IPR019787">
    <property type="entry name" value="Znf_PHD-finger"/>
</dbReference>
<feature type="domain" description="Post-SET" evidence="21">
    <location>
        <begin position="2858"/>
        <end position="2874"/>
    </location>
</feature>
<dbReference type="InterPro" id="IPR003889">
    <property type="entry name" value="FYrich_C"/>
</dbReference>
<dbReference type="Pfam" id="PF00856">
    <property type="entry name" value="SET"/>
    <property type="match status" value="1"/>
</dbReference>
<dbReference type="Gene3D" id="3.30.160.360">
    <property type="match status" value="2"/>
</dbReference>
<dbReference type="PROSITE" id="PS50016">
    <property type="entry name" value="ZF_PHD_2"/>
    <property type="match status" value="2"/>
</dbReference>
<evidence type="ECO:0000256" key="5">
    <source>
        <dbReference type="ARBA" id="ARBA00022691"/>
    </source>
</evidence>
<feature type="region of interest" description="Disordered" evidence="18">
    <location>
        <begin position="628"/>
        <end position="649"/>
    </location>
</feature>
<comment type="caution">
    <text evidence="24">The sequence shown here is derived from an EMBL/GenBank/DDBJ whole genome shotgun (WGS) entry which is preliminary data.</text>
</comment>
<dbReference type="GO" id="GO:0008270">
    <property type="term" value="F:zinc ion binding"/>
    <property type="evidence" value="ECO:0007669"/>
    <property type="project" value="UniProtKB-KW"/>
</dbReference>
<evidence type="ECO:0000256" key="3">
    <source>
        <dbReference type="ARBA" id="ARBA00022603"/>
    </source>
</evidence>
<feature type="region of interest" description="Disordered" evidence="18">
    <location>
        <begin position="673"/>
        <end position="715"/>
    </location>
</feature>
<dbReference type="InterPro" id="IPR001214">
    <property type="entry name" value="SET_dom"/>
</dbReference>
<name>A0AAW2I1Y9_9NEOP</name>
<dbReference type="InterPro" id="IPR003616">
    <property type="entry name" value="Post-SET_dom"/>
</dbReference>
<feature type="domain" description="PHD-type" evidence="19">
    <location>
        <begin position="863"/>
        <end position="924"/>
    </location>
</feature>
<keyword evidence="4" id="KW-0808">Transferase</keyword>
<feature type="compositionally biased region" description="Polar residues" evidence="18">
    <location>
        <begin position="685"/>
        <end position="709"/>
    </location>
</feature>
<dbReference type="EMBL" id="JARGDH010000002">
    <property type="protein sequence ID" value="KAL0275515.1"/>
    <property type="molecule type" value="Genomic_DNA"/>
</dbReference>
<dbReference type="GO" id="GO:0035097">
    <property type="term" value="C:histone methyltransferase complex"/>
    <property type="evidence" value="ECO:0007669"/>
    <property type="project" value="TreeGrafter"/>
</dbReference>
<dbReference type="PROSITE" id="PS51542">
    <property type="entry name" value="FYRN"/>
    <property type="match status" value="1"/>
</dbReference>
<evidence type="ECO:0000256" key="8">
    <source>
        <dbReference type="ARBA" id="ARBA00022771"/>
    </source>
</evidence>
<dbReference type="InterPro" id="IPR001965">
    <property type="entry name" value="Znf_PHD"/>
</dbReference>
<evidence type="ECO:0000259" key="23">
    <source>
        <dbReference type="PROSITE" id="PS51805"/>
    </source>
</evidence>
<dbReference type="InterPro" id="IPR047219">
    <property type="entry name" value="KMT2A_2B_SET"/>
</dbReference>
<keyword evidence="3" id="KW-0489">Methyltransferase</keyword>
<evidence type="ECO:0000256" key="4">
    <source>
        <dbReference type="ARBA" id="ARBA00022679"/>
    </source>
</evidence>
<keyword evidence="5" id="KW-0949">S-adenosyl-L-methionine</keyword>
<dbReference type="PANTHER" id="PTHR45838">
    <property type="entry name" value="HISTONE-LYSINE-N-METHYLTRANSFERASE 2 KMT2 FAMILY MEMBER"/>
    <property type="match status" value="1"/>
</dbReference>
<evidence type="ECO:0000313" key="24">
    <source>
        <dbReference type="EMBL" id="KAL0275515.1"/>
    </source>
</evidence>
<dbReference type="GO" id="GO:0045893">
    <property type="term" value="P:positive regulation of DNA-templated transcription"/>
    <property type="evidence" value="ECO:0007669"/>
    <property type="project" value="TreeGrafter"/>
</dbReference>
<feature type="region of interest" description="Disordered" evidence="18">
    <location>
        <begin position="1567"/>
        <end position="1604"/>
    </location>
</feature>
<dbReference type="Pfam" id="PF05964">
    <property type="entry name" value="FYRN"/>
    <property type="match status" value="1"/>
</dbReference>
<keyword evidence="10" id="KW-0156">Chromatin regulator</keyword>
<evidence type="ECO:0000256" key="14">
    <source>
        <dbReference type="ARBA" id="ARBA00023163"/>
    </source>
</evidence>
<feature type="compositionally biased region" description="Basic and acidic residues" evidence="18">
    <location>
        <begin position="2394"/>
        <end position="2416"/>
    </location>
</feature>
<reference evidence="24" key="1">
    <citation type="journal article" date="2024" name="Gigascience">
        <title>Chromosome-level genome of the poultry shaft louse Menopon gallinae provides insight into the host-switching and adaptive evolution of parasitic lice.</title>
        <authorList>
            <person name="Xu Y."/>
            <person name="Ma L."/>
            <person name="Liu S."/>
            <person name="Liang Y."/>
            <person name="Liu Q."/>
            <person name="He Z."/>
            <person name="Tian L."/>
            <person name="Duan Y."/>
            <person name="Cai W."/>
            <person name="Li H."/>
            <person name="Song F."/>
        </authorList>
    </citation>
    <scope>NUCLEOTIDE SEQUENCE</scope>
    <source>
        <strain evidence="24">Cailab_2023a</strain>
    </source>
</reference>
<evidence type="ECO:0000256" key="9">
    <source>
        <dbReference type="ARBA" id="ARBA00022833"/>
    </source>
</evidence>
<feature type="compositionally biased region" description="Basic and acidic residues" evidence="18">
    <location>
        <begin position="2466"/>
        <end position="2489"/>
    </location>
</feature>
<sequence length="2874" mass="322384">MGRSKFPGKPSKIGNRKRVNLSSCALPEENESSKAAENIYLGLSMFNEAFGDNEMVPPSPFHGFSPQDVEDALAVARLQQRESEIEYKKQGITVNMQDSFQSELSSIKGKFNLIENHDKNKTRLCFDGGGSRTVEESADVVKTNYSKPSSTNKMISNLTDNNDKVNDLKNKSKCTSKDKIMCKTIRIANTKRNIFKLKRKTDKFKSLQSRAAKKLLQKAKMSNLSEVIKSNTSERKFVLPTYSMRSLRVIKPNKKFIEDSEIRKERLLQARYRSNTSQLASRKLFTSMHPKISAGVSLCKELRVEITDNIGKKGVKEDSDGKNVISQQDLSDNLKSCSSDSAKPSVPYSSTGKLILREPKLQLNRINLGLTEGPFSSSSHSSSLSPNSHINPNPTQISTSNKSVSCGVCGSVRFYKFVGLGKKFGVYCCEPCQKFISKIIQSVGSEKNCRLQCLKGKGVCLVPPIMKNTAFRMECQACWLKLCLKSMKVPIKLRNQLLELLPVDVQKNLSTEPSSKSDIGFGISNNSVKDFRWLKEEDVKYDCGKATRRCKTLDKSVEKKEIEPTATSREISLRKGNVSARLENKRKLLRQKGRIKTFADGGSRQSIMLKGPRVKNVCRSASIVLGQPIATFPPEPSPKKQSNDSATEIKHCDKSETTNVICAETQEVLSAVKSKESLPERKQPNPKSSISAKQVVNNKPSPTQQSSIGRTKRKGNLKTENPISIDFWETYDPEEICETGFGLIGSENFSVRALCFLCGSSGQEKLIHCASCCEPYHEFCVNEELVKVHDDVWKYDWVCPRCTVCVTCGKTSDRVGGRLLHSPDRPWVCSVCLRCKSCNGVDVSVFVGNLPLCRACFVLRQKGNYCPLCQRCYEDDDYDSKMMECGQCKCWVHAKCEGLSDEKYQVLSFLPESVEYICRVCCVMPPAPWWLAVEAELKSGYLGVLKALSKNRKACAMLKWSPRKQCTCRQVNFTPRALDFDESKPVRSTNESCKGENVKKPDQDSSQGEENSKAENVKPAPVVERKTSIEVINHASEGSLKLTLKILKGPDNNGRSDSEDHQESEGENCGKIKDMYEKFNIKQCSVRVKKCPLNEEADSLANSVDGMEDSQDRNVDYSTSSVELPDKRPLSSPLNPSSDSGIGSTDDELKANSLTDEESCKLDEQQSNRFMDLKIMNEPSVPFLEEKNECICFLEVDSYNSRSKPFSPSLLSIKKKVTTSEYSSLQQFHMDMQRMIATTQSAELMEMYHQTVKEIFPWFDPKFSRVHTGSQKISGASVESTPVKNSPTKSIVTEDCKVPKELLTGQALEYYYSGYSTEDNRSCLMCKGVGDGPPNETGRLLYCGQNEWVHCNCALWSAEVFEEIDGSLQNVHSAINRGRSIRCPECNLKGASIGCCARNCADTFHFKCARKVGCAFMDDKTVYCPAHLNETKGKLLQNENEFEIRRPVYVELDKRKMKSVDSSQVRFAVGGLHVENLGRFVVKLSDQPEAIIPEQFQCTRLFWSCYEPWKIVKYHFTVRLQEDEQNEGVDFGINLTVDHSKPQDVLELKLKQLKYFQEHHRLLEIGEPSTENSVKEKRKLNEKPDSTTKLRSDDLKQMPAKRPKKESKIVKKIVDLFDPREDESCLSDSQNTADLIPPELEEAIFKDLPNDILDGISMQDIFMDIKSDIYENGEKEGRDMDDSLEVEDVMSTEQPKTKKYDANSETQNESWSDDSKQNVYEWTDEVDGGVDSSSSGSEAGESPQRLTEENVISTRGLPPPQASSYSLNAPYSEGNTQSASAPQPEYPFFGTSFNVPQIDGMDDSSSDDSDYENFKPVKVRNTQCISMKVTQLDGSADSENELKINHDDLSRDNAEEPVKCNQCRCTYRTKVSYERHLENCCNDYMLFSSDGEGSEEESPFHQGKTESEQKPPVITEPKETPKTEVSSEKPTNVPQKPAVEPAVQKEKVPVKPEVKNEKIKKPQVRKKPVQTPKKPPLMANSQQVQQILVHQNTMPPAVLVQDIAHPNIVPAPYLDTSTAIQYVASLESQNAFTKPQLIATPGAVIPSSFHIQTPESQLIPSLPVLPQNVQTNLPGIIIQQPQVAGTLISPQPTPVVMSGDQMVLGTAPLLEVIHDPQTGGMFLASHNQPLFYNMETIVSNTVMQTNQYVSNVMTASSFSQTSTQVVQTSKLEQVMNVPSNFILVGQNSDNKIITSSDLICLPTPQPLIQNQPSVQTVMNPLLQASQAFNTQPKIVLAPVNANIRCIQPMQAKTTACPPSVLNKVPVTQTVNRAPDVTTRVTTYTKNVVQSKQNNFRSMPMMRPNVTKSPPRQYEKAVIVPKSTQKPGTRAIVDYINNFKSETCDTSPPVVKEVESVKEAVPKRVEESAVPAETTQKPKELPPVVNVPMSLPIIEPEKQDEPAVEECKPPTPAKEDENTATTTESMDVDVKVEPAVEKEDVMESVPCEPAPEPEEPEKPEEEEEQQPENKKETEVPQEPVKKVEDVEAPKIEPPTATTLPLQETSPSANNTPAVQKTPISKTETLKEKTKMFNSNQNCVATKLVTIHPRLIQDFEAESENKKKFPLSGKSDDKGPKLIFDVTSDDGFKSSSSSMAELWAKICDSVQEMRAVFKIPPLPISRKGHEVLGMQNHGLQHCLEQLRGVEQCVKYKCKYFVKEKNQKPDDRLTPIKENLSGCARTETYSDRKEYDMFAWLASRHRRLPKLCETSEEVLSSARRANSLPMAMRYRHLRETAKTYVGVYRSKIHGKGLFCLREIEAGEMVIEYAGEVIRSNITDKREKYYTEKGIGCYMFRIDDHFVVDATMKGNAARFINHSCEPNCYSRVVDILGKKHIVIFALRRIHVMEELTYDYKFPFEDEKISCHCLSKKCRKYLN</sequence>
<feature type="region of interest" description="Disordered" evidence="18">
    <location>
        <begin position="1673"/>
        <end position="1781"/>
    </location>
</feature>
<evidence type="ECO:0000256" key="18">
    <source>
        <dbReference type="SAM" id="MobiDB-lite"/>
    </source>
</evidence>
<dbReference type="InterPro" id="IPR046341">
    <property type="entry name" value="SET_dom_sf"/>
</dbReference>
<dbReference type="PROSITE" id="PS51030">
    <property type="entry name" value="NUCLEAR_REC_DBD_2"/>
    <property type="match status" value="1"/>
</dbReference>
<evidence type="ECO:0000256" key="6">
    <source>
        <dbReference type="ARBA" id="ARBA00022723"/>
    </source>
</evidence>
<dbReference type="GO" id="GO:0098687">
    <property type="term" value="C:chromosomal region"/>
    <property type="evidence" value="ECO:0007669"/>
    <property type="project" value="UniProtKB-ARBA"/>
</dbReference>
<accession>A0AAW2I1Y9</accession>
<keyword evidence="13" id="KW-0238">DNA-binding</keyword>
<dbReference type="SUPFAM" id="SSF82199">
    <property type="entry name" value="SET domain"/>
    <property type="match status" value="1"/>
</dbReference>
<dbReference type="FunFam" id="3.30.40.10:FF:000002">
    <property type="entry name" value="Histone-lysine N-methyltransferase"/>
    <property type="match status" value="1"/>
</dbReference>
<keyword evidence="7" id="KW-0677">Repeat</keyword>
<dbReference type="Gene3D" id="2.170.270.10">
    <property type="entry name" value="SET domain"/>
    <property type="match status" value="1"/>
</dbReference>
<dbReference type="EC" id="2.1.1.355" evidence="2"/>
<feature type="compositionally biased region" description="Basic and acidic residues" evidence="18">
    <location>
        <begin position="1573"/>
        <end position="1596"/>
    </location>
</feature>
<proteinExistence type="predicted"/>
<dbReference type="SUPFAM" id="SSF57903">
    <property type="entry name" value="FYVE/PHD zinc finger"/>
    <property type="match status" value="2"/>
</dbReference>
<evidence type="ECO:0000256" key="12">
    <source>
        <dbReference type="ARBA" id="ARBA00023117"/>
    </source>
</evidence>
<dbReference type="PANTHER" id="PTHR45838:SF4">
    <property type="entry name" value="HISTONE-LYSINE N-METHYLTRANSFERASE TRITHORAX"/>
    <property type="match status" value="1"/>
</dbReference>
<evidence type="ECO:0000259" key="22">
    <source>
        <dbReference type="PROSITE" id="PS51030"/>
    </source>
</evidence>
<dbReference type="GO" id="GO:0032259">
    <property type="term" value="P:methylation"/>
    <property type="evidence" value="ECO:0007669"/>
    <property type="project" value="UniProtKB-KW"/>
</dbReference>
<evidence type="ECO:0000256" key="15">
    <source>
        <dbReference type="ARBA" id="ARBA00023242"/>
    </source>
</evidence>
<feature type="compositionally biased region" description="Acidic residues" evidence="18">
    <location>
        <begin position="2450"/>
        <end position="2465"/>
    </location>
</feature>
<keyword evidence="9" id="KW-0862">Zinc</keyword>
<feature type="region of interest" description="Disordered" evidence="18">
    <location>
        <begin position="983"/>
        <end position="1021"/>
    </location>
</feature>
<dbReference type="InterPro" id="IPR013083">
    <property type="entry name" value="Znf_RING/FYVE/PHD"/>
</dbReference>
<dbReference type="GO" id="GO:0140949">
    <property type="term" value="F:histone H3K9 trimethyltransferase activity"/>
    <property type="evidence" value="ECO:0007669"/>
    <property type="project" value="UniProtKB-EC"/>
</dbReference>
<dbReference type="PROSITE" id="PS50280">
    <property type="entry name" value="SET"/>
    <property type="match status" value="1"/>
</dbReference>
<evidence type="ECO:0000259" key="20">
    <source>
        <dbReference type="PROSITE" id="PS50280"/>
    </source>
</evidence>
<gene>
    <name evidence="24" type="ORF">PYX00_003341</name>
</gene>
<dbReference type="Pfam" id="PF05965">
    <property type="entry name" value="FYRC"/>
    <property type="match status" value="1"/>
</dbReference>
<keyword evidence="8 17" id="KW-0863">Zinc-finger</keyword>
<protein>
    <recommendedName>
        <fullName evidence="16">Histone-lysine N-methyltransferase trithorax</fullName>
        <ecNumber evidence="2">2.1.1.355</ecNumber>
    </recommendedName>
</protein>
<dbReference type="Gene3D" id="3.30.40.10">
    <property type="entry name" value="Zinc/RING finger domain, C3HC4 (zinc finger)"/>
    <property type="match status" value="3"/>
</dbReference>
<feature type="region of interest" description="Disordered" evidence="18">
    <location>
        <begin position="1102"/>
        <end position="1148"/>
    </location>
</feature>
<evidence type="ECO:0000256" key="11">
    <source>
        <dbReference type="ARBA" id="ARBA00023015"/>
    </source>
</evidence>
<dbReference type="SMART" id="SM00249">
    <property type="entry name" value="PHD"/>
    <property type="match status" value="3"/>
</dbReference>
<feature type="domain" description="Nuclear receptor" evidence="22">
    <location>
        <begin position="403"/>
        <end position="500"/>
    </location>
</feature>
<feature type="region of interest" description="Disordered" evidence="18">
    <location>
        <begin position="2357"/>
        <end position="2519"/>
    </location>
</feature>
<dbReference type="PROSITE" id="PS01359">
    <property type="entry name" value="ZF_PHD_1"/>
    <property type="match status" value="1"/>
</dbReference>
<evidence type="ECO:0000256" key="17">
    <source>
        <dbReference type="PROSITE-ProRule" id="PRU00146"/>
    </source>
</evidence>
<dbReference type="Pfam" id="PF13771">
    <property type="entry name" value="zf-HC5HC2H"/>
    <property type="match status" value="1"/>
</dbReference>
<dbReference type="CDD" id="cd15506">
    <property type="entry name" value="PHD1_KMT2A_like"/>
    <property type="match status" value="1"/>
</dbReference>
<comment type="subcellular location">
    <subcellularLocation>
        <location evidence="1">Nucleus</location>
    </subcellularLocation>
</comment>
<evidence type="ECO:0000259" key="19">
    <source>
        <dbReference type="PROSITE" id="PS50016"/>
    </source>
</evidence>
<dbReference type="CDD" id="cd15664">
    <property type="entry name" value="ePHD_KMT2A_like"/>
    <property type="match status" value="1"/>
</dbReference>
<evidence type="ECO:0000259" key="21">
    <source>
        <dbReference type="PROSITE" id="PS50868"/>
    </source>
</evidence>
<feature type="compositionally biased region" description="Polar residues" evidence="18">
    <location>
        <begin position="2494"/>
        <end position="2519"/>
    </location>
</feature>
<keyword evidence="14" id="KW-0804">Transcription</keyword>
<dbReference type="InterPro" id="IPR003888">
    <property type="entry name" value="FYrich_N"/>
</dbReference>
<evidence type="ECO:0000256" key="2">
    <source>
        <dbReference type="ARBA" id="ARBA00012183"/>
    </source>
</evidence>
<keyword evidence="11" id="KW-0805">Transcription regulation</keyword>
<feature type="compositionally biased region" description="Basic and acidic residues" evidence="18">
    <location>
        <begin position="673"/>
        <end position="683"/>
    </location>
</feature>
<feature type="compositionally biased region" description="Low complexity" evidence="18">
    <location>
        <begin position="1130"/>
        <end position="1140"/>
    </location>
</feature>
<evidence type="ECO:0000256" key="10">
    <source>
        <dbReference type="ARBA" id="ARBA00022853"/>
    </source>
</evidence>
<dbReference type="InterPro" id="IPR011011">
    <property type="entry name" value="Znf_FYVE_PHD"/>
</dbReference>
<dbReference type="PROSITE" id="PS50868">
    <property type="entry name" value="POST_SET"/>
    <property type="match status" value="1"/>
</dbReference>
<dbReference type="PROSITE" id="PS51805">
    <property type="entry name" value="EPHD"/>
    <property type="match status" value="1"/>
</dbReference>
<feature type="compositionally biased region" description="Low complexity" evidence="18">
    <location>
        <begin position="1729"/>
        <end position="1742"/>
    </location>
</feature>
<dbReference type="GO" id="GO:0042800">
    <property type="term" value="F:histone H3K4 methyltransferase activity"/>
    <property type="evidence" value="ECO:0007669"/>
    <property type="project" value="TreeGrafter"/>
</dbReference>
<evidence type="ECO:0000256" key="13">
    <source>
        <dbReference type="ARBA" id="ARBA00023125"/>
    </source>
</evidence>
<dbReference type="SMART" id="SM00541">
    <property type="entry name" value="FYRN"/>
    <property type="match status" value="1"/>
</dbReference>
<feature type="compositionally biased region" description="Basic and acidic residues" evidence="18">
    <location>
        <begin position="2357"/>
        <end position="2366"/>
    </location>
</feature>
<dbReference type="PROSITE" id="PS51543">
    <property type="entry name" value="FYRC"/>
    <property type="match status" value="1"/>
</dbReference>
<keyword evidence="12" id="KW-0103">Bromodomain</keyword>
<dbReference type="InterPro" id="IPR019786">
    <property type="entry name" value="Zinc_finger_PHD-type_CS"/>
</dbReference>
<dbReference type="GO" id="GO:0043565">
    <property type="term" value="F:sequence-specific DNA binding"/>
    <property type="evidence" value="ECO:0007669"/>
    <property type="project" value="InterPro"/>
</dbReference>
<dbReference type="FunFam" id="2.170.270.10:FF:000004">
    <property type="entry name" value="Histone-lysine N-methyltransferase"/>
    <property type="match status" value="1"/>
</dbReference>
<evidence type="ECO:0000256" key="7">
    <source>
        <dbReference type="ARBA" id="ARBA00022737"/>
    </source>
</evidence>
<keyword evidence="15" id="KW-0539">Nucleus</keyword>
<organism evidence="24">
    <name type="scientific">Menopon gallinae</name>
    <name type="common">poultry shaft louse</name>
    <dbReference type="NCBI Taxonomy" id="328185"/>
    <lineage>
        <taxon>Eukaryota</taxon>
        <taxon>Metazoa</taxon>
        <taxon>Ecdysozoa</taxon>
        <taxon>Arthropoda</taxon>
        <taxon>Hexapoda</taxon>
        <taxon>Insecta</taxon>
        <taxon>Pterygota</taxon>
        <taxon>Neoptera</taxon>
        <taxon>Paraneoptera</taxon>
        <taxon>Psocodea</taxon>
        <taxon>Troctomorpha</taxon>
        <taxon>Phthiraptera</taxon>
        <taxon>Amblycera</taxon>
        <taxon>Menoponidae</taxon>
        <taxon>Menopon</taxon>
    </lineage>
</organism>
<feature type="domain" description="SET" evidence="20">
    <location>
        <begin position="2736"/>
        <end position="2852"/>
    </location>
</feature>
<dbReference type="InterPro" id="IPR001628">
    <property type="entry name" value="Znf_hrmn_rcpt"/>
</dbReference>
<evidence type="ECO:0000256" key="1">
    <source>
        <dbReference type="ARBA" id="ARBA00004123"/>
    </source>
</evidence>
<feature type="domain" description="PHD-type" evidence="23">
    <location>
        <begin position="1320"/>
        <end position="1428"/>
    </location>
</feature>
<dbReference type="CDD" id="cd15508">
    <property type="entry name" value="PHD3_KMT2A_like"/>
    <property type="match status" value="1"/>
</dbReference>
<feature type="compositionally biased region" description="Basic and acidic residues" evidence="18">
    <location>
        <begin position="2427"/>
        <end position="2440"/>
    </location>
</feature>
<feature type="domain" description="PHD-type" evidence="19">
    <location>
        <begin position="752"/>
        <end position="805"/>
    </location>
</feature>
<dbReference type="InterPro" id="IPR036427">
    <property type="entry name" value="Bromodomain-like_sf"/>
</dbReference>